<keyword evidence="5" id="KW-1185">Reference proteome</keyword>
<sequence>MRELATLPEWLDLLLRENFFDPCSFHQFAKKNVFCVDCCDSLCPHCLLSHSSHRLLQIRRYVYNDVLLLDDAEKLLDCSSVQPYISNGAKVVFLNPRPSNRSHTASGNMCVSCDRVLQDPFFFCSISCKVDHILDKEGIEALFGCLVRCDFLPFPDPDVAHMTHDPSFNPVLSSSNSSGVNAVVSTTRNHSRRKRIPQRSPML</sequence>
<reference evidence="4" key="1">
    <citation type="submission" date="2021-01" db="UniProtKB">
        <authorList>
            <consortium name="EnsemblPlants"/>
        </authorList>
    </citation>
    <scope>IDENTIFICATION</scope>
</reference>
<dbReference type="OMA" id="MRGAPQW"/>
<dbReference type="AlphaFoldDB" id="A0A7N0UVI4"/>
<dbReference type="CDD" id="cd19756">
    <property type="entry name" value="Bbox2"/>
    <property type="match status" value="1"/>
</dbReference>
<dbReference type="PROSITE" id="PS50119">
    <property type="entry name" value="ZF_BBOX"/>
    <property type="match status" value="1"/>
</dbReference>
<dbReference type="EnsemblPlants" id="Kaladp0090s0077.1.v1.1">
    <property type="protein sequence ID" value="Kaladp0090s0077.1.v1.1"/>
    <property type="gene ID" value="Kaladp0090s0077.v1.1"/>
</dbReference>
<evidence type="ECO:0000313" key="5">
    <source>
        <dbReference type="Proteomes" id="UP000594263"/>
    </source>
</evidence>
<evidence type="ECO:0000256" key="1">
    <source>
        <dbReference type="PROSITE-ProRule" id="PRU00024"/>
    </source>
</evidence>
<feature type="region of interest" description="Disordered" evidence="2">
    <location>
        <begin position="173"/>
        <end position="203"/>
    </location>
</feature>
<feature type="compositionally biased region" description="Low complexity" evidence="2">
    <location>
        <begin position="173"/>
        <end position="185"/>
    </location>
</feature>
<organism evidence="4 5">
    <name type="scientific">Kalanchoe fedtschenkoi</name>
    <name type="common">Lavender scallops</name>
    <name type="synonym">South American air plant</name>
    <dbReference type="NCBI Taxonomy" id="63787"/>
    <lineage>
        <taxon>Eukaryota</taxon>
        <taxon>Viridiplantae</taxon>
        <taxon>Streptophyta</taxon>
        <taxon>Embryophyta</taxon>
        <taxon>Tracheophyta</taxon>
        <taxon>Spermatophyta</taxon>
        <taxon>Magnoliopsida</taxon>
        <taxon>eudicotyledons</taxon>
        <taxon>Gunneridae</taxon>
        <taxon>Pentapetalae</taxon>
        <taxon>Saxifragales</taxon>
        <taxon>Crassulaceae</taxon>
        <taxon>Kalanchoe</taxon>
    </lineage>
</organism>
<evidence type="ECO:0000256" key="2">
    <source>
        <dbReference type="SAM" id="MobiDB-lite"/>
    </source>
</evidence>
<name>A0A7N0UVI4_KALFE</name>
<evidence type="ECO:0000313" key="4">
    <source>
        <dbReference type="EnsemblPlants" id="Kaladp0090s0077.1.v1.1"/>
    </source>
</evidence>
<dbReference type="PANTHER" id="PTHR31065:SF1">
    <property type="entry name" value="OS09G0116050 PROTEIN"/>
    <property type="match status" value="1"/>
</dbReference>
<dbReference type="InterPro" id="IPR006734">
    <property type="entry name" value="PLATZ"/>
</dbReference>
<evidence type="ECO:0000259" key="3">
    <source>
        <dbReference type="PROSITE" id="PS50119"/>
    </source>
</evidence>
<keyword evidence="1" id="KW-0863">Zinc-finger</keyword>
<dbReference type="Proteomes" id="UP000594263">
    <property type="component" value="Unplaced"/>
</dbReference>
<dbReference type="InterPro" id="IPR000315">
    <property type="entry name" value="Znf_B-box"/>
</dbReference>
<dbReference type="SUPFAM" id="SSF57845">
    <property type="entry name" value="B-box zinc-binding domain"/>
    <property type="match status" value="1"/>
</dbReference>
<keyword evidence="1" id="KW-0479">Metal-binding</keyword>
<dbReference type="PANTHER" id="PTHR31065">
    <property type="entry name" value="PLATZ TRANSCRIPTION FACTOR FAMILY PROTEIN"/>
    <property type="match status" value="1"/>
</dbReference>
<protein>
    <recommendedName>
        <fullName evidence="3">B box-type domain-containing protein</fullName>
    </recommendedName>
</protein>
<dbReference type="GO" id="GO:0008270">
    <property type="term" value="F:zinc ion binding"/>
    <property type="evidence" value="ECO:0007669"/>
    <property type="project" value="UniProtKB-KW"/>
</dbReference>
<proteinExistence type="predicted"/>
<dbReference type="Gramene" id="Kaladp0090s0077.1.v1.1">
    <property type="protein sequence ID" value="Kaladp0090s0077.1.v1.1"/>
    <property type="gene ID" value="Kaladp0090s0077.v1.1"/>
</dbReference>
<feature type="domain" description="B box-type" evidence="3">
    <location>
        <begin position="23"/>
        <end position="58"/>
    </location>
</feature>
<keyword evidence="1" id="KW-0862">Zinc</keyword>
<accession>A0A7N0UVI4</accession>
<dbReference type="Pfam" id="PF04640">
    <property type="entry name" value="PLATZ"/>
    <property type="match status" value="1"/>
</dbReference>